<reference evidence="1 2" key="1">
    <citation type="journal article" date="2010" name="Stand. Genomic Sci.">
        <title>Complete genome sequence of Coraliomargarita akajimensis type strain (04OKA010-24).</title>
        <authorList>
            <person name="Mavromatis K."/>
            <person name="Abt B."/>
            <person name="Brambilla E."/>
            <person name="Lapidus A."/>
            <person name="Copeland A."/>
            <person name="Deshpande S."/>
            <person name="Nolan M."/>
            <person name="Lucas S."/>
            <person name="Tice H."/>
            <person name="Cheng J.F."/>
            <person name="Han C."/>
            <person name="Detter J.C."/>
            <person name="Woyke T."/>
            <person name="Goodwin L."/>
            <person name="Pitluck S."/>
            <person name="Held B."/>
            <person name="Brettin T."/>
            <person name="Tapia R."/>
            <person name="Ivanova N."/>
            <person name="Mikhailova N."/>
            <person name="Pati A."/>
            <person name="Liolios K."/>
            <person name="Chen A."/>
            <person name="Palaniappan K."/>
            <person name="Land M."/>
            <person name="Hauser L."/>
            <person name="Chang Y.J."/>
            <person name="Jeffries C.D."/>
            <person name="Rohde M."/>
            <person name="Goker M."/>
            <person name="Bristow J."/>
            <person name="Eisen J.A."/>
            <person name="Markowitz V."/>
            <person name="Hugenholtz P."/>
            <person name="Klenk H.P."/>
            <person name="Kyrpides N.C."/>
        </authorList>
    </citation>
    <scope>NUCLEOTIDE SEQUENCE [LARGE SCALE GENOMIC DNA]</scope>
    <source>
        <strain evidence="2">DSM 45221 / IAM 15411 / JCM 23193 / KCTC 12865</strain>
    </source>
</reference>
<gene>
    <name evidence="1" type="ordered locus">Caka_1009</name>
</gene>
<proteinExistence type="predicted"/>
<evidence type="ECO:0000313" key="2">
    <source>
        <dbReference type="Proteomes" id="UP000000925"/>
    </source>
</evidence>
<keyword evidence="2" id="KW-1185">Reference proteome</keyword>
<dbReference type="KEGG" id="caa:Caka_1009"/>
<organism evidence="1 2">
    <name type="scientific">Coraliomargarita akajimensis (strain DSM 45221 / IAM 15411 / JCM 23193 / KCTC 12865 / 04OKA010-24)</name>
    <dbReference type="NCBI Taxonomy" id="583355"/>
    <lineage>
        <taxon>Bacteria</taxon>
        <taxon>Pseudomonadati</taxon>
        <taxon>Verrucomicrobiota</taxon>
        <taxon>Opitutia</taxon>
        <taxon>Puniceicoccales</taxon>
        <taxon>Coraliomargaritaceae</taxon>
        <taxon>Coraliomargarita</taxon>
    </lineage>
</organism>
<protein>
    <submittedName>
        <fullName evidence="1">Uncharacterized protein</fullName>
    </submittedName>
</protein>
<name>D5ER38_CORAD</name>
<accession>D5ER38</accession>
<dbReference type="AlphaFoldDB" id="D5ER38"/>
<dbReference type="EMBL" id="CP001998">
    <property type="protein sequence ID" value="ADE54031.1"/>
    <property type="molecule type" value="Genomic_DNA"/>
</dbReference>
<dbReference type="Proteomes" id="UP000000925">
    <property type="component" value="Chromosome"/>
</dbReference>
<sequence length="461" mass="50198">MNIDMTKKYALVVIVFVLGGVLGWVIHPDGHSVVHHEVHTDGPRPLTESANETVLQQETVSVVEEGQLFQHLDASEMAHLAAVAAQSDDPLEKEALLRLLVNEWAKTDPDAALTFANEAQRNDLLQIALARLGATQPDAALAWLDTQINDPGLQDYLSMSVYQGIARLNPTTAMDLALSLPQGSQRDSILHVVVDEWAKKDVHAVFDWIETVEMSAEVESLYSGVMYRYITAEPQEAAALVAEMHPCALKVNFAATSARLQAQEDPVSALAWADGLDPEAREAAMIGIMDSWAARPDASGAIDFIIAGSESMSSDLARSAIISLVHQQPEQVIASIPKMSRRDQLLAVEQVAGTLSVSAPERCASWMQTLPQGPLRDGAIEHSLDASIRRDTSDAFRLSETVDDESLRLALVSRVVERWSAWDFVAAEAALADSSSISEEAKDALLDRVSQNLRMNDILLP</sequence>
<evidence type="ECO:0000313" key="1">
    <source>
        <dbReference type="EMBL" id="ADE54031.1"/>
    </source>
</evidence>
<dbReference type="HOGENOM" id="CLU_044822_0_0_0"/>
<dbReference type="eggNOG" id="ENOG5033A31">
    <property type="taxonomic scope" value="Bacteria"/>
</dbReference>